<evidence type="ECO:0000256" key="1">
    <source>
        <dbReference type="SAM" id="Coils"/>
    </source>
</evidence>
<feature type="coiled-coil region" evidence="1">
    <location>
        <begin position="154"/>
        <end position="181"/>
    </location>
</feature>
<feature type="compositionally biased region" description="Low complexity" evidence="2">
    <location>
        <begin position="628"/>
        <end position="641"/>
    </location>
</feature>
<dbReference type="EMBL" id="JADGIZ020000010">
    <property type="protein sequence ID" value="KAL2917647.1"/>
    <property type="molecule type" value="Genomic_DNA"/>
</dbReference>
<evidence type="ECO:0000256" key="2">
    <source>
        <dbReference type="SAM" id="MobiDB-lite"/>
    </source>
</evidence>
<keyword evidence="1" id="KW-0175">Coiled coil</keyword>
<proteinExistence type="predicted"/>
<dbReference type="Proteomes" id="UP001527925">
    <property type="component" value="Unassembled WGS sequence"/>
</dbReference>
<organism evidence="3 4">
    <name type="scientific">Polyrhizophydium stewartii</name>
    <dbReference type="NCBI Taxonomy" id="2732419"/>
    <lineage>
        <taxon>Eukaryota</taxon>
        <taxon>Fungi</taxon>
        <taxon>Fungi incertae sedis</taxon>
        <taxon>Chytridiomycota</taxon>
        <taxon>Chytridiomycota incertae sedis</taxon>
        <taxon>Chytridiomycetes</taxon>
        <taxon>Rhizophydiales</taxon>
        <taxon>Rhizophydiales incertae sedis</taxon>
        <taxon>Polyrhizophydium</taxon>
    </lineage>
</organism>
<feature type="compositionally biased region" description="Acidic residues" evidence="2">
    <location>
        <begin position="806"/>
        <end position="828"/>
    </location>
</feature>
<reference evidence="3 4" key="1">
    <citation type="submission" date="2023-09" db="EMBL/GenBank/DDBJ databases">
        <title>Pangenome analysis of Batrachochytrium dendrobatidis and related Chytrids.</title>
        <authorList>
            <person name="Yacoub M.N."/>
            <person name="Stajich J.E."/>
            <person name="James T.Y."/>
        </authorList>
    </citation>
    <scope>NUCLEOTIDE SEQUENCE [LARGE SCALE GENOMIC DNA]</scope>
    <source>
        <strain evidence="3 4">JEL0888</strain>
    </source>
</reference>
<evidence type="ECO:0000313" key="4">
    <source>
        <dbReference type="Proteomes" id="UP001527925"/>
    </source>
</evidence>
<feature type="compositionally biased region" description="Low complexity" evidence="2">
    <location>
        <begin position="44"/>
        <end position="59"/>
    </location>
</feature>
<feature type="coiled-coil region" evidence="1">
    <location>
        <begin position="206"/>
        <end position="254"/>
    </location>
</feature>
<keyword evidence="4" id="KW-1185">Reference proteome</keyword>
<evidence type="ECO:0000313" key="3">
    <source>
        <dbReference type="EMBL" id="KAL2917647.1"/>
    </source>
</evidence>
<feature type="compositionally biased region" description="Pro residues" evidence="2">
    <location>
        <begin position="1"/>
        <end position="14"/>
    </location>
</feature>
<feature type="compositionally biased region" description="Acidic residues" evidence="2">
    <location>
        <begin position="705"/>
        <end position="714"/>
    </location>
</feature>
<sequence>MPPPPPPPPPPLSPEPAAARAAASGPDGPDGPAAPDADVDATRADNNAAGDAVQVGDDVGNNDDDDNDDDDDDDDDRPLSQLFSPRPAAVTPWCAIPSHHLPSCPLRASLNTAAALFDDEAVSLAVAVRLRDAAAEYVRLDELAADLAPAEFKIKAVIQKVEHLAAEIRGAENEAAYLRDQWERDSLNAGGSFLSRSKRAEISVELARIKLREEAARARVEVLAQEHLVWSAKKSQLESNLRKLEHIRTRMEALFERVFDGTEHDFPAEARLAASVAEAQAAVDAIAASIEAWDSVRALLLRIDASLTEKWQKFQHLNPSHSLADESDPASAEILATLTEIELLYKHARSLQPTLPRFPIPPARKVTGSKKTLVGRFVVQTHDRTIQDIGRLVYDIRAVQSHVSHTLSAQRYQHKEASADLKLIKTRLNAERTRILQTAVLARDRERARRTEISSDLTLSFDAGLDDDLPPPYSPPGYDVVGSPILSRPASPVPLMHSSPHPLPRSPPQSPILSQVLPGQPQLDSEPIRLHEDHITPSRPASPDFAAALAWLHSDFPATAGSASSSMYMLAPIPISSLTNHGEPIGSVDAAASVSTGGADDSADRSGNLPRLPTVSRDSLDDRPPRPRSNSSIVESSSSLSMIMFHTRRSSTSSVRRTLGSTAAATDGDRREARDLKSTRLDPGSRVPAGSALSDLPDDHTNDGDMSEEFDEGELSSAGAAAGAPGVSDTALSPFLVGLRDGGIPARRPSLRLGRGVPAPSLTMQNGKHASFVARVGIASGTVDRRVGGGGNNQVHDSNANNRDNYEDDDGDDDDDDDNDDEDDDDDNPIGLLLQRQRHRAGSSASAGLPIAYLDASTFARHPTSTSIHAPGLQNHGLGAAIGAPLSSSSSLPLFLTGGESPRSDFFARAMSQVSVPVAVSRPSTSSNLSPPSTPVSDVAARGRGGEIAAAVASPRRMIMRRRSVSLERVQVATSGITREAVTPGLAAMATLTRRPRRATTPVLDGRQELAPPMAPLPQEMAADGDS</sequence>
<feature type="region of interest" description="Disordered" evidence="2">
    <location>
        <begin position="995"/>
        <end position="1027"/>
    </location>
</feature>
<name>A0ABR4NDN8_9FUNG</name>
<feature type="compositionally biased region" description="Basic and acidic residues" evidence="2">
    <location>
        <begin position="667"/>
        <end position="680"/>
    </location>
</feature>
<feature type="region of interest" description="Disordered" evidence="2">
    <location>
        <begin position="589"/>
        <end position="727"/>
    </location>
</feature>
<feature type="compositionally biased region" description="Acidic residues" evidence="2">
    <location>
        <begin position="60"/>
        <end position="76"/>
    </location>
</feature>
<comment type="caution">
    <text evidence="3">The sequence shown here is derived from an EMBL/GenBank/DDBJ whole genome shotgun (WGS) entry which is preliminary data.</text>
</comment>
<feature type="compositionally biased region" description="Low complexity" evidence="2">
    <location>
        <begin position="650"/>
        <end position="662"/>
    </location>
</feature>
<gene>
    <name evidence="3" type="ORF">HK105_202934</name>
</gene>
<feature type="region of interest" description="Disordered" evidence="2">
    <location>
        <begin position="1"/>
        <end position="84"/>
    </location>
</feature>
<feature type="compositionally biased region" description="Low complexity" evidence="2">
    <location>
        <begin position="15"/>
        <end position="36"/>
    </location>
</feature>
<accession>A0ABR4NDN8</accession>
<protein>
    <submittedName>
        <fullName evidence="3">Uncharacterized protein</fullName>
    </submittedName>
</protein>
<feature type="region of interest" description="Disordered" evidence="2">
    <location>
        <begin position="783"/>
        <end position="845"/>
    </location>
</feature>